<accession>A0A2T6BPZ7</accession>
<protein>
    <submittedName>
        <fullName evidence="2">Uroporphyrinogen-III synthase</fullName>
    </submittedName>
</protein>
<organism evidence="2 3">
    <name type="scientific">Litoreibacter ponti</name>
    <dbReference type="NCBI Taxonomy" id="1510457"/>
    <lineage>
        <taxon>Bacteria</taxon>
        <taxon>Pseudomonadati</taxon>
        <taxon>Pseudomonadota</taxon>
        <taxon>Alphaproteobacteria</taxon>
        <taxon>Rhodobacterales</taxon>
        <taxon>Roseobacteraceae</taxon>
        <taxon>Litoreibacter</taxon>
    </lineage>
</organism>
<dbReference type="EMBL" id="QBKS01000001">
    <property type="protein sequence ID" value="PTX58122.1"/>
    <property type="molecule type" value="Genomic_DNA"/>
</dbReference>
<comment type="caution">
    <text evidence="2">The sequence shown here is derived from an EMBL/GenBank/DDBJ whole genome shotgun (WGS) entry which is preliminary data.</text>
</comment>
<evidence type="ECO:0000259" key="1">
    <source>
        <dbReference type="Pfam" id="PF02602"/>
    </source>
</evidence>
<name>A0A2T6BPZ7_9RHOB</name>
<keyword evidence="3" id="KW-1185">Reference proteome</keyword>
<sequence>MGLLCGALATGNTFDMASTIPPTILLTRPRKASERFAAGLGAPVIISPLTETRWLDPGPMPIAPDGLVFTSARGVEGFARLQSWRGPAFCVGDRTAQEARAAGFSATSAQGAVTELADLLETQAQGMKLLHPRGVDVAGDLRAHAVPYVVYSQEPCPLSAEGRACLLSGGVVIVPLFSPKAAVRFAQALPEQASTELRPVAMSYSVAKALEAQGITVTKIAASPNAQSMRAAISEALT</sequence>
<dbReference type="CDD" id="cd06578">
    <property type="entry name" value="HemD"/>
    <property type="match status" value="1"/>
</dbReference>
<dbReference type="Proteomes" id="UP000243978">
    <property type="component" value="Unassembled WGS sequence"/>
</dbReference>
<reference evidence="2 3" key="1">
    <citation type="submission" date="2018-04" db="EMBL/GenBank/DDBJ databases">
        <title>Genomic Encyclopedia of Archaeal and Bacterial Type Strains, Phase II (KMG-II): from individual species to whole genera.</title>
        <authorList>
            <person name="Goeker M."/>
        </authorList>
    </citation>
    <scope>NUCLEOTIDE SEQUENCE [LARGE SCALE GENOMIC DNA]</scope>
    <source>
        <strain evidence="2 3">DSM 100977</strain>
    </source>
</reference>
<dbReference type="GO" id="GO:0004852">
    <property type="term" value="F:uroporphyrinogen-III synthase activity"/>
    <property type="evidence" value="ECO:0007669"/>
    <property type="project" value="InterPro"/>
</dbReference>
<dbReference type="AlphaFoldDB" id="A0A2T6BPZ7"/>
<proteinExistence type="predicted"/>
<gene>
    <name evidence="2" type="ORF">C8N43_2798</name>
</gene>
<dbReference type="InterPro" id="IPR036108">
    <property type="entry name" value="4pyrrol_syn_uPrphyn_synt_sf"/>
</dbReference>
<evidence type="ECO:0000313" key="3">
    <source>
        <dbReference type="Proteomes" id="UP000243978"/>
    </source>
</evidence>
<dbReference type="Gene3D" id="3.40.50.10090">
    <property type="match status" value="2"/>
</dbReference>
<evidence type="ECO:0000313" key="2">
    <source>
        <dbReference type="EMBL" id="PTX58122.1"/>
    </source>
</evidence>
<dbReference type="InterPro" id="IPR003754">
    <property type="entry name" value="4pyrrol_synth_uPrphyn_synth"/>
</dbReference>
<feature type="domain" description="Tetrapyrrole biosynthesis uroporphyrinogen III synthase" evidence="1">
    <location>
        <begin position="40"/>
        <end position="229"/>
    </location>
</feature>
<dbReference type="Pfam" id="PF02602">
    <property type="entry name" value="HEM4"/>
    <property type="match status" value="1"/>
</dbReference>
<dbReference type="SUPFAM" id="SSF69618">
    <property type="entry name" value="HemD-like"/>
    <property type="match status" value="1"/>
</dbReference>
<dbReference type="GO" id="GO:0033014">
    <property type="term" value="P:tetrapyrrole biosynthetic process"/>
    <property type="evidence" value="ECO:0007669"/>
    <property type="project" value="InterPro"/>
</dbReference>